<organism evidence="3 4">
    <name type="scientific">Globisporangium ultimum (strain ATCC 200006 / CBS 805.95 / DAOM BR144)</name>
    <name type="common">Pythium ultimum</name>
    <dbReference type="NCBI Taxonomy" id="431595"/>
    <lineage>
        <taxon>Eukaryota</taxon>
        <taxon>Sar</taxon>
        <taxon>Stramenopiles</taxon>
        <taxon>Oomycota</taxon>
        <taxon>Peronosporomycetes</taxon>
        <taxon>Pythiales</taxon>
        <taxon>Pythiaceae</taxon>
        <taxon>Globisporangium</taxon>
    </lineage>
</organism>
<dbReference type="OMA" id="HPRGHYL"/>
<dbReference type="InParanoid" id="K3W6L9"/>
<dbReference type="SMART" id="SM00220">
    <property type="entry name" value="S_TKc"/>
    <property type="match status" value="1"/>
</dbReference>
<feature type="compositionally biased region" description="Acidic residues" evidence="1">
    <location>
        <begin position="331"/>
        <end position="354"/>
    </location>
</feature>
<dbReference type="EMBL" id="GL376620">
    <property type="status" value="NOT_ANNOTATED_CDS"/>
    <property type="molecule type" value="Genomic_DNA"/>
</dbReference>
<sequence length="935" mass="104885">MLRGGICRSPLSSDDDALSDDELPLPPLPTKVRSPRHARSSAATAAAADAPTGKSARRKPKPAPKATAESPKKLKKSSKKSSTARIQVREASQPPLGAKDLIRDADLKFVQYLAQQLDVANQAQLSGEFGFGQGYMVKAPPPTLWKRTKERTRFIEWLLALGFTSRSSVNRYLYRIASLRADIILRELNRRVVPTTLAEVKDADDMDVDMDASKTTGATATIDNNNPLDTTLTMDALEHEPQLQSYKEHFSALDAQRLEILSLSEHDRMLSSSRHMEIADAMESVLAQPSIRKEKSRARRLSRLGRIATGRRISIILPTMVEPSPLLPSLVEEDEDEGDENEEEAMEWDEEETGDALAPLPRESNAGDALLPISTLRNVVRHVSTSWRNIVNIAYAWAMADYTNQSRKSMVDVYQQYPRGHYLSDGAYKEVHKVYSTRDKRLEAVSVMDIDAIRSTGNQNVVRQEIAHTILLSELVQSKFCPNFVAIYDLFVSSERPRTDRWGSAEYRKPSELLTDRRLSVDPKSLTAASLRHSLGDGNRVYQYIQMEFCDGGDLEDFISLQDDKLLPLKRVVVPFFFQMVFSVYCARERFHFRHCDIKLLNFFLKDIDRERMLHKQPDEDMLLQYWVEDSAFDLQLPGPFSYWIKLADYGTADSNAESLGKPVALDQFTTLENTPIEFLLEGDAAVRSYGADTFALGLCLLHLLTGSAPYEEILDDVRCPLELLKDLDRIWMNPRKSSGFSVLKRVVKDDPEKVLYHTLYRYLVLFGLPEENPSADKGVDKVWLVLLKHLRPEALAVAQPAVAAPNTRRSRSATASARAVAKSVSVKDMFEQDRAKYSLDHGSNAMIARGRARMEATPGAREVLTTLVHFNPLKRPTMKSVLLHPLFQSLQVQGDPESKSADCVIDAYKRRRSARQSGAGADGGGNGFVSIPDI</sequence>
<feature type="compositionally biased region" description="Low complexity" evidence="1">
    <location>
        <begin position="40"/>
        <end position="50"/>
    </location>
</feature>
<dbReference type="PROSITE" id="PS50011">
    <property type="entry name" value="PROTEIN_KINASE_DOM"/>
    <property type="match status" value="1"/>
</dbReference>
<dbReference type="VEuPathDB" id="FungiDB:PYU1_G000610"/>
<dbReference type="Gene3D" id="1.10.510.10">
    <property type="entry name" value="Transferase(Phosphotransferase) domain 1"/>
    <property type="match status" value="1"/>
</dbReference>
<dbReference type="PROSITE" id="PS00108">
    <property type="entry name" value="PROTEIN_KINASE_ST"/>
    <property type="match status" value="1"/>
</dbReference>
<dbReference type="GO" id="GO:0006974">
    <property type="term" value="P:DNA damage response"/>
    <property type="evidence" value="ECO:0007669"/>
    <property type="project" value="TreeGrafter"/>
</dbReference>
<evidence type="ECO:0000313" key="3">
    <source>
        <dbReference type="EnsemblProtists" id="PYU1_T000610"/>
    </source>
</evidence>
<proteinExistence type="predicted"/>
<accession>K3W6L9</accession>
<dbReference type="GO" id="GO:0005737">
    <property type="term" value="C:cytoplasm"/>
    <property type="evidence" value="ECO:0007669"/>
    <property type="project" value="TreeGrafter"/>
</dbReference>
<reference evidence="4" key="2">
    <citation type="submission" date="2010-04" db="EMBL/GenBank/DDBJ databases">
        <authorList>
            <person name="Buell R."/>
            <person name="Hamilton J."/>
            <person name="Hostetler J."/>
        </authorList>
    </citation>
    <scope>NUCLEOTIDE SEQUENCE [LARGE SCALE GENOMIC DNA]</scope>
    <source>
        <strain evidence="4">DAOM:BR144</strain>
    </source>
</reference>
<feature type="compositionally biased region" description="Acidic residues" evidence="1">
    <location>
        <begin position="13"/>
        <end position="23"/>
    </location>
</feature>
<dbReference type="EnsemblProtists" id="PYU1_T000610">
    <property type="protein sequence ID" value="PYU1_T000610"/>
    <property type="gene ID" value="PYU1_G000610"/>
</dbReference>
<dbReference type="STRING" id="431595.K3W6L9"/>
<dbReference type="PANTHER" id="PTHR24361:SF613">
    <property type="entry name" value="NUCLEAR RECEPTOR-BINDING PROTEIN-RELATED"/>
    <property type="match status" value="1"/>
</dbReference>
<dbReference type="InterPro" id="IPR053235">
    <property type="entry name" value="Ser_Thr_kinase"/>
</dbReference>
<name>K3W6L9_GLOUD</name>
<evidence type="ECO:0000256" key="1">
    <source>
        <dbReference type="SAM" id="MobiDB-lite"/>
    </source>
</evidence>
<dbReference type="GO" id="GO:0004674">
    <property type="term" value="F:protein serine/threonine kinase activity"/>
    <property type="evidence" value="ECO:0007669"/>
    <property type="project" value="TreeGrafter"/>
</dbReference>
<dbReference type="PANTHER" id="PTHR24361">
    <property type="entry name" value="MITOGEN-ACTIVATED KINASE KINASE KINASE"/>
    <property type="match status" value="1"/>
</dbReference>
<keyword evidence="4" id="KW-1185">Reference proteome</keyword>
<protein>
    <recommendedName>
        <fullName evidence="2">Protein kinase domain-containing protein</fullName>
    </recommendedName>
</protein>
<dbReference type="InterPro" id="IPR011009">
    <property type="entry name" value="Kinase-like_dom_sf"/>
</dbReference>
<dbReference type="SUPFAM" id="SSF56112">
    <property type="entry name" value="Protein kinase-like (PK-like)"/>
    <property type="match status" value="1"/>
</dbReference>
<feature type="domain" description="Protein kinase" evidence="2">
    <location>
        <begin position="417"/>
        <end position="888"/>
    </location>
</feature>
<evidence type="ECO:0000259" key="2">
    <source>
        <dbReference type="PROSITE" id="PS50011"/>
    </source>
</evidence>
<reference evidence="4" key="1">
    <citation type="journal article" date="2010" name="Genome Biol.">
        <title>Genome sequence of the necrotrophic plant pathogen Pythium ultimum reveals original pathogenicity mechanisms and effector repertoire.</title>
        <authorList>
            <person name="Levesque C.A."/>
            <person name="Brouwer H."/>
            <person name="Cano L."/>
            <person name="Hamilton J.P."/>
            <person name="Holt C."/>
            <person name="Huitema E."/>
            <person name="Raffaele S."/>
            <person name="Robideau G.P."/>
            <person name="Thines M."/>
            <person name="Win J."/>
            <person name="Zerillo M.M."/>
            <person name="Beakes G.W."/>
            <person name="Boore J.L."/>
            <person name="Busam D."/>
            <person name="Dumas B."/>
            <person name="Ferriera S."/>
            <person name="Fuerstenberg S.I."/>
            <person name="Gachon C.M."/>
            <person name="Gaulin E."/>
            <person name="Govers F."/>
            <person name="Grenville-Briggs L."/>
            <person name="Horner N."/>
            <person name="Hostetler J."/>
            <person name="Jiang R.H."/>
            <person name="Johnson J."/>
            <person name="Krajaejun T."/>
            <person name="Lin H."/>
            <person name="Meijer H.J."/>
            <person name="Moore B."/>
            <person name="Morris P."/>
            <person name="Phuntmart V."/>
            <person name="Puiu D."/>
            <person name="Shetty J."/>
            <person name="Stajich J.E."/>
            <person name="Tripathy S."/>
            <person name="Wawra S."/>
            <person name="van West P."/>
            <person name="Whitty B.R."/>
            <person name="Coutinho P.M."/>
            <person name="Henrissat B."/>
            <person name="Martin F."/>
            <person name="Thomas P.D."/>
            <person name="Tyler B.M."/>
            <person name="De Vries R.P."/>
            <person name="Kamoun S."/>
            <person name="Yandell M."/>
            <person name="Tisserat N."/>
            <person name="Buell C.R."/>
        </authorList>
    </citation>
    <scope>NUCLEOTIDE SEQUENCE</scope>
    <source>
        <strain evidence="4">DAOM:BR144</strain>
    </source>
</reference>
<dbReference type="AlphaFoldDB" id="K3W6L9"/>
<feature type="region of interest" description="Disordered" evidence="1">
    <location>
        <begin position="331"/>
        <end position="363"/>
    </location>
</feature>
<feature type="region of interest" description="Disordered" evidence="1">
    <location>
        <begin position="915"/>
        <end position="935"/>
    </location>
</feature>
<reference evidence="3" key="3">
    <citation type="submission" date="2015-02" db="UniProtKB">
        <authorList>
            <consortium name="EnsemblProtists"/>
        </authorList>
    </citation>
    <scope>IDENTIFICATION</scope>
    <source>
        <strain evidence="3">DAOM BR144</strain>
    </source>
</reference>
<dbReference type="InterPro" id="IPR008271">
    <property type="entry name" value="Ser/Thr_kinase_AS"/>
</dbReference>
<feature type="region of interest" description="Disordered" evidence="1">
    <location>
        <begin position="1"/>
        <end position="97"/>
    </location>
</feature>
<dbReference type="HOGENOM" id="CLU_010634_0_0_1"/>
<evidence type="ECO:0000313" key="4">
    <source>
        <dbReference type="Proteomes" id="UP000019132"/>
    </source>
</evidence>
<dbReference type="eggNOG" id="ENOG502R1E5">
    <property type="taxonomic scope" value="Eukaryota"/>
</dbReference>
<dbReference type="GO" id="GO:0005524">
    <property type="term" value="F:ATP binding"/>
    <property type="evidence" value="ECO:0007669"/>
    <property type="project" value="InterPro"/>
</dbReference>
<dbReference type="InterPro" id="IPR000719">
    <property type="entry name" value="Prot_kinase_dom"/>
</dbReference>
<dbReference type="Proteomes" id="UP000019132">
    <property type="component" value="Unassembled WGS sequence"/>
</dbReference>